<reference evidence="1 2" key="1">
    <citation type="journal article" date="2018" name="Biotechnol. Adv.">
        <title>Improved genomic resources and new bioinformatic workflow for the carcinogenic parasite Clonorchis sinensis: Biotechnological implications.</title>
        <authorList>
            <person name="Wang D."/>
            <person name="Korhonen P.K."/>
            <person name="Gasser R.B."/>
            <person name="Young N.D."/>
        </authorList>
    </citation>
    <scope>NUCLEOTIDE SEQUENCE [LARGE SCALE GENOMIC DNA]</scope>
    <source>
        <strain evidence="1">Cs-k2</strain>
    </source>
</reference>
<comment type="caution">
    <text evidence="1">The sequence shown here is derived from an EMBL/GenBank/DDBJ whole genome shotgun (WGS) entry which is preliminary data.</text>
</comment>
<dbReference type="PANTHER" id="PTHR15510:SF5">
    <property type="entry name" value="SPERM-ASSOCIATED ANTIGEN 8"/>
    <property type="match status" value="1"/>
</dbReference>
<name>A0A3R7CXS7_CLOSI</name>
<protein>
    <submittedName>
        <fullName evidence="1">Uncharacterized protein</fullName>
    </submittedName>
</protein>
<dbReference type="EMBL" id="NIRI02000010">
    <property type="protein sequence ID" value="KAG5453604.1"/>
    <property type="molecule type" value="Genomic_DNA"/>
</dbReference>
<evidence type="ECO:0000313" key="1">
    <source>
        <dbReference type="EMBL" id="KAG5453604.1"/>
    </source>
</evidence>
<keyword evidence="2" id="KW-1185">Reference proteome</keyword>
<dbReference type="GO" id="GO:0008017">
    <property type="term" value="F:microtubule binding"/>
    <property type="evidence" value="ECO:0007669"/>
    <property type="project" value="InterPro"/>
</dbReference>
<dbReference type="Pfam" id="PF22584">
    <property type="entry name" value="CFAP143"/>
    <property type="match status" value="1"/>
</dbReference>
<reference evidence="1 2" key="2">
    <citation type="journal article" date="2021" name="Genomics">
        <title>High-quality reference genome for Clonorchis sinensis.</title>
        <authorList>
            <person name="Young N.D."/>
            <person name="Stroehlein A.J."/>
            <person name="Kinkar L."/>
            <person name="Wang T."/>
            <person name="Sohn W.M."/>
            <person name="Chang B.C.H."/>
            <person name="Kaur P."/>
            <person name="Weisz D."/>
            <person name="Dudchenko O."/>
            <person name="Aiden E.L."/>
            <person name="Korhonen P.K."/>
            <person name="Gasser R.B."/>
        </authorList>
    </citation>
    <scope>NUCLEOTIDE SEQUENCE [LARGE SCALE GENOMIC DNA]</scope>
    <source>
        <strain evidence="1">Cs-k2</strain>
    </source>
</reference>
<dbReference type="InterPro" id="IPR026124">
    <property type="entry name" value="Sperm-assoc_Ag8"/>
</dbReference>
<organism evidence="1 2">
    <name type="scientific">Clonorchis sinensis</name>
    <name type="common">Chinese liver fluke</name>
    <dbReference type="NCBI Taxonomy" id="79923"/>
    <lineage>
        <taxon>Eukaryota</taxon>
        <taxon>Metazoa</taxon>
        <taxon>Spiralia</taxon>
        <taxon>Lophotrochozoa</taxon>
        <taxon>Platyhelminthes</taxon>
        <taxon>Trematoda</taxon>
        <taxon>Digenea</taxon>
        <taxon>Opisthorchiida</taxon>
        <taxon>Opisthorchiata</taxon>
        <taxon>Opisthorchiidae</taxon>
        <taxon>Clonorchis</taxon>
    </lineage>
</organism>
<dbReference type="OrthoDB" id="2120499at2759"/>
<dbReference type="GO" id="GO:0005737">
    <property type="term" value="C:cytoplasm"/>
    <property type="evidence" value="ECO:0007669"/>
    <property type="project" value="TreeGrafter"/>
</dbReference>
<dbReference type="PANTHER" id="PTHR15510">
    <property type="entry name" value="SPERM-ASSOCIATED ANTIGEN 8"/>
    <property type="match status" value="1"/>
</dbReference>
<dbReference type="GO" id="GO:0045944">
    <property type="term" value="P:positive regulation of transcription by RNA polymerase II"/>
    <property type="evidence" value="ECO:0007669"/>
    <property type="project" value="TreeGrafter"/>
</dbReference>
<evidence type="ECO:0000313" key="2">
    <source>
        <dbReference type="Proteomes" id="UP000286415"/>
    </source>
</evidence>
<proteinExistence type="predicted"/>
<dbReference type="STRING" id="79923.A0A3R7CXS7"/>
<dbReference type="GO" id="GO:0005634">
    <property type="term" value="C:nucleus"/>
    <property type="evidence" value="ECO:0007669"/>
    <property type="project" value="TreeGrafter"/>
</dbReference>
<dbReference type="Proteomes" id="UP000286415">
    <property type="component" value="Unassembled WGS sequence"/>
</dbReference>
<dbReference type="AlphaFoldDB" id="A0A3R7CXS7"/>
<gene>
    <name evidence="1" type="ORF">CSKR_109555</name>
</gene>
<sequence>MTKPISEELLHLDDERVDWTEEYRERERLRREAEEKLAESRKEKKDETLEKICPPVYTSDECNPFGSKTLREDDIELYKRIREEVEREFAPKEYKTDYRSVTKVDFHNNEIPDRPRPEPRMCELAHEQPVTFWTEHFNCMPGITYTTNSSRKPFGRNAAFTTPIDQYLKSTMPGESHAYQR</sequence>
<accession>A0A3R7CXS7</accession>
<dbReference type="InParanoid" id="A0A3R7CXS7"/>